<dbReference type="GeneID" id="130467827"/>
<proteinExistence type="predicted"/>
<name>A0ABM3RAR8_SPIOL</name>
<feature type="transmembrane region" description="Helical" evidence="1">
    <location>
        <begin position="78"/>
        <end position="99"/>
    </location>
</feature>
<dbReference type="RefSeq" id="XP_056692707.1">
    <property type="nucleotide sequence ID" value="XM_056836729.1"/>
</dbReference>
<keyword evidence="1" id="KW-0812">Transmembrane</keyword>
<accession>A0ABM3RAR8</accession>
<sequence length="100" mass="11681">MMNDPYWPDYSIMPAIRRLEMVDEDDEFVGGGYDGGGDMTAVPENLKSIAMITMMIMLSVMYFVLMMMMVMTFMRKMVIMLLMNLLLMMMMIMLLMNFLV</sequence>
<reference evidence="2" key="1">
    <citation type="journal article" date="2021" name="Nat. Commun.">
        <title>Genomic analyses provide insights into spinach domestication and the genetic basis of agronomic traits.</title>
        <authorList>
            <person name="Cai X."/>
            <person name="Sun X."/>
            <person name="Xu C."/>
            <person name="Sun H."/>
            <person name="Wang X."/>
            <person name="Ge C."/>
            <person name="Zhang Z."/>
            <person name="Wang Q."/>
            <person name="Fei Z."/>
            <person name="Jiao C."/>
            <person name="Wang Q."/>
        </authorList>
    </citation>
    <scope>NUCLEOTIDE SEQUENCE [LARGE SCALE GENOMIC DNA]</scope>
    <source>
        <strain evidence="2">cv. Varoflay</strain>
    </source>
</reference>
<evidence type="ECO:0000313" key="2">
    <source>
        <dbReference type="Proteomes" id="UP000813463"/>
    </source>
</evidence>
<reference evidence="3" key="2">
    <citation type="submission" date="2025-08" db="UniProtKB">
        <authorList>
            <consortium name="RefSeq"/>
        </authorList>
    </citation>
    <scope>IDENTIFICATION</scope>
    <source>
        <tissue evidence="3">Leaf</tissue>
    </source>
</reference>
<dbReference type="Proteomes" id="UP000813463">
    <property type="component" value="Chromosome 2"/>
</dbReference>
<organism evidence="2 3">
    <name type="scientific">Spinacia oleracea</name>
    <name type="common">Spinach</name>
    <dbReference type="NCBI Taxonomy" id="3562"/>
    <lineage>
        <taxon>Eukaryota</taxon>
        <taxon>Viridiplantae</taxon>
        <taxon>Streptophyta</taxon>
        <taxon>Embryophyta</taxon>
        <taxon>Tracheophyta</taxon>
        <taxon>Spermatophyta</taxon>
        <taxon>Magnoliopsida</taxon>
        <taxon>eudicotyledons</taxon>
        <taxon>Gunneridae</taxon>
        <taxon>Pentapetalae</taxon>
        <taxon>Caryophyllales</taxon>
        <taxon>Chenopodiaceae</taxon>
        <taxon>Chenopodioideae</taxon>
        <taxon>Anserineae</taxon>
        <taxon>Spinacia</taxon>
    </lineage>
</organism>
<keyword evidence="1" id="KW-1133">Transmembrane helix</keyword>
<gene>
    <name evidence="3" type="primary">LOC130467827</name>
</gene>
<feature type="transmembrane region" description="Helical" evidence="1">
    <location>
        <begin position="49"/>
        <end position="71"/>
    </location>
</feature>
<keyword evidence="1" id="KW-0472">Membrane</keyword>
<evidence type="ECO:0000313" key="3">
    <source>
        <dbReference type="RefSeq" id="XP_056692707.1"/>
    </source>
</evidence>
<protein>
    <submittedName>
        <fullName evidence="3">Uncharacterized protein</fullName>
    </submittedName>
</protein>
<keyword evidence="2" id="KW-1185">Reference proteome</keyword>
<evidence type="ECO:0000256" key="1">
    <source>
        <dbReference type="SAM" id="Phobius"/>
    </source>
</evidence>